<feature type="transmembrane region" description="Helical" evidence="1">
    <location>
        <begin position="12"/>
        <end position="33"/>
    </location>
</feature>
<evidence type="ECO:0000259" key="2">
    <source>
        <dbReference type="Pfam" id="PF07596"/>
    </source>
</evidence>
<dbReference type="Gene3D" id="3.30.700.10">
    <property type="entry name" value="Glycoprotein, Type 4 Pilin"/>
    <property type="match status" value="1"/>
</dbReference>
<gene>
    <name evidence="3" type="ORF">C5Y93_24480</name>
</gene>
<organism evidence="3 4">
    <name type="scientific">Blastopirellula marina</name>
    <dbReference type="NCBI Taxonomy" id="124"/>
    <lineage>
        <taxon>Bacteria</taxon>
        <taxon>Pseudomonadati</taxon>
        <taxon>Planctomycetota</taxon>
        <taxon>Planctomycetia</taxon>
        <taxon>Pirellulales</taxon>
        <taxon>Pirellulaceae</taxon>
        <taxon>Blastopirellula</taxon>
    </lineage>
</organism>
<dbReference type="NCBIfam" id="TIGR02532">
    <property type="entry name" value="IV_pilin_GFxxxE"/>
    <property type="match status" value="1"/>
</dbReference>
<dbReference type="SUPFAM" id="SSF54523">
    <property type="entry name" value="Pili subunits"/>
    <property type="match status" value="1"/>
</dbReference>
<dbReference type="RefSeq" id="WP_105338508.1">
    <property type="nucleotide sequence ID" value="NZ_PUHZ01000024.1"/>
</dbReference>
<dbReference type="PROSITE" id="PS00409">
    <property type="entry name" value="PROKAR_NTER_METHYL"/>
    <property type="match status" value="1"/>
</dbReference>
<dbReference type="NCBIfam" id="TIGR04294">
    <property type="entry name" value="pre_pil_HX9DG"/>
    <property type="match status" value="1"/>
</dbReference>
<dbReference type="InterPro" id="IPR012902">
    <property type="entry name" value="N_methyl_site"/>
</dbReference>
<dbReference type="InterPro" id="IPR011453">
    <property type="entry name" value="DUF1559"/>
</dbReference>
<reference evidence="3 4" key="1">
    <citation type="submission" date="2018-02" db="EMBL/GenBank/DDBJ databases">
        <title>Comparative genomes isolates from brazilian mangrove.</title>
        <authorList>
            <person name="Araujo J.E."/>
            <person name="Taketani R.G."/>
            <person name="Silva M.C.P."/>
            <person name="Loureco M.V."/>
            <person name="Andreote F.D."/>
        </authorList>
    </citation>
    <scope>NUCLEOTIDE SEQUENCE [LARGE SCALE GENOMIC DNA]</scope>
    <source>
        <strain evidence="3 4">Nap-Phe MGV</strain>
    </source>
</reference>
<accession>A0A2S8GFQ8</accession>
<evidence type="ECO:0000256" key="1">
    <source>
        <dbReference type="SAM" id="Phobius"/>
    </source>
</evidence>
<name>A0A2S8GFQ8_9BACT</name>
<evidence type="ECO:0000313" key="3">
    <source>
        <dbReference type="EMBL" id="PQO43296.1"/>
    </source>
</evidence>
<keyword evidence="1" id="KW-0812">Transmembrane</keyword>
<sequence>MPFRSGTRGFTLVELLVVIAIIGVLIALLLPAVQQAREAARRMSCTNNLKQLGVATHNYHDTFGSFPPGGLGYQNAGGNGDRNASSWLLHLFPFMEQGAAYDAISPGKNRLDEAATLGSAINGPSGRFLIDVMRTPIPTLVCPSDIGGPYIDPIVSQGGNGLLFTTSGVTSPNDDTNPAKANYAGCASSIKMHGAWWAPPINWPGSTPQFNGVFGMDEVIRLRDVIDGTSNTFLAGERASAIKEPAGIDAPDDDDNVAGGLCKCAGVNPYGFPNDGAFPWWSTQALGSVGYPLNNAVYSLWCKGGFNSHHPGGVQFVYCDGSVHFIAETVDHKPDEFVDNNVLENLANRQDGFVVSQH</sequence>
<dbReference type="InterPro" id="IPR045584">
    <property type="entry name" value="Pilin-like"/>
</dbReference>
<feature type="domain" description="DUF1559" evidence="2">
    <location>
        <begin position="34"/>
        <end position="332"/>
    </location>
</feature>
<protein>
    <submittedName>
        <fullName evidence="3">Prepilin-type cleavage/methylation domain-containing protein</fullName>
    </submittedName>
</protein>
<keyword evidence="1" id="KW-0472">Membrane</keyword>
<dbReference type="Pfam" id="PF07963">
    <property type="entry name" value="N_methyl"/>
    <property type="match status" value="1"/>
</dbReference>
<dbReference type="OrthoDB" id="289947at2"/>
<evidence type="ECO:0000313" key="4">
    <source>
        <dbReference type="Proteomes" id="UP000237819"/>
    </source>
</evidence>
<dbReference type="AlphaFoldDB" id="A0A2S8GFQ8"/>
<dbReference type="Pfam" id="PF07596">
    <property type="entry name" value="SBP_bac_10"/>
    <property type="match status" value="1"/>
</dbReference>
<dbReference type="EMBL" id="PUHZ01000024">
    <property type="protein sequence ID" value="PQO43296.1"/>
    <property type="molecule type" value="Genomic_DNA"/>
</dbReference>
<dbReference type="PANTHER" id="PTHR30093:SF2">
    <property type="entry name" value="TYPE II SECRETION SYSTEM PROTEIN H"/>
    <property type="match status" value="1"/>
</dbReference>
<dbReference type="InterPro" id="IPR027558">
    <property type="entry name" value="Pre_pil_HX9DG_C"/>
</dbReference>
<dbReference type="PANTHER" id="PTHR30093">
    <property type="entry name" value="GENERAL SECRETION PATHWAY PROTEIN G"/>
    <property type="match status" value="1"/>
</dbReference>
<keyword evidence="1" id="KW-1133">Transmembrane helix</keyword>
<dbReference type="Proteomes" id="UP000237819">
    <property type="component" value="Unassembled WGS sequence"/>
</dbReference>
<comment type="caution">
    <text evidence="3">The sequence shown here is derived from an EMBL/GenBank/DDBJ whole genome shotgun (WGS) entry which is preliminary data.</text>
</comment>
<proteinExistence type="predicted"/>